<protein>
    <recommendedName>
        <fullName evidence="15">Zinc finger CCHC domain-containing protein 4</fullName>
    </recommendedName>
</protein>
<organism evidence="13 14">
    <name type="scientific">Coregonus suidteri</name>
    <dbReference type="NCBI Taxonomy" id="861788"/>
    <lineage>
        <taxon>Eukaryota</taxon>
        <taxon>Metazoa</taxon>
        <taxon>Chordata</taxon>
        <taxon>Craniata</taxon>
        <taxon>Vertebrata</taxon>
        <taxon>Euteleostomi</taxon>
        <taxon>Actinopterygii</taxon>
        <taxon>Neopterygii</taxon>
        <taxon>Teleostei</taxon>
        <taxon>Protacanthopterygii</taxon>
        <taxon>Salmoniformes</taxon>
        <taxon>Salmonidae</taxon>
        <taxon>Coregoninae</taxon>
        <taxon>Coregonus</taxon>
    </lineage>
</organism>
<dbReference type="GO" id="GO:0008270">
    <property type="term" value="F:zinc ion binding"/>
    <property type="evidence" value="ECO:0007669"/>
    <property type="project" value="UniProtKB-KW"/>
</dbReference>
<evidence type="ECO:0008006" key="15">
    <source>
        <dbReference type="Google" id="ProtNLM"/>
    </source>
</evidence>
<reference evidence="13 14" key="1">
    <citation type="submission" date="2021-04" db="EMBL/GenBank/DDBJ databases">
        <authorList>
            <person name="De Guttry C."/>
            <person name="Zahm M."/>
            <person name="Klopp C."/>
            <person name="Cabau C."/>
            <person name="Louis A."/>
            <person name="Berthelot C."/>
            <person name="Parey E."/>
            <person name="Roest Crollius H."/>
            <person name="Montfort J."/>
            <person name="Robinson-Rechavi M."/>
            <person name="Bucao C."/>
            <person name="Bouchez O."/>
            <person name="Gislard M."/>
            <person name="Lluch J."/>
            <person name="Milhes M."/>
            <person name="Lampietro C."/>
            <person name="Lopez Roques C."/>
            <person name="Donnadieu C."/>
            <person name="Braasch I."/>
            <person name="Desvignes T."/>
            <person name="Postlethwait J."/>
            <person name="Bobe J."/>
            <person name="Wedekind C."/>
            <person name="Guiguen Y."/>
        </authorList>
    </citation>
    <scope>NUCLEOTIDE SEQUENCE [LARGE SCALE GENOMIC DNA]</scope>
    <source>
        <strain evidence="13">Cs_M1</strain>
        <tissue evidence="13">Blood</tissue>
    </source>
</reference>
<evidence type="ECO:0000259" key="12">
    <source>
        <dbReference type="PROSITE" id="PS51999"/>
    </source>
</evidence>
<evidence type="ECO:0000256" key="7">
    <source>
        <dbReference type="ARBA" id="ARBA00022771"/>
    </source>
</evidence>
<evidence type="ECO:0000256" key="10">
    <source>
        <dbReference type="SAM" id="MobiDB-lite"/>
    </source>
</evidence>
<feature type="domain" description="GRF-type" evidence="12">
    <location>
        <begin position="29"/>
        <end position="71"/>
    </location>
</feature>
<dbReference type="PROSITE" id="PS50216">
    <property type="entry name" value="DHHC"/>
    <property type="match status" value="1"/>
</dbReference>
<dbReference type="GO" id="GO:0008988">
    <property type="term" value="F:rRNA (adenine-N6-)-methyltransferase activity"/>
    <property type="evidence" value="ECO:0007669"/>
    <property type="project" value="InterPro"/>
</dbReference>
<name>A0AAN8RDA1_9TELE</name>
<sequence>MDVQLKGSDEDGFGIEIVLQEGDKKAPSCVHGPTLLFEKNWKGEEKVRRFYACSACRDRKECNFFQWEDEKVSEVRLLAREEENRSKMPTFTHQEYCSRFRKFLALPLGRKFCQDCQLLLLPGEWEAHASHKMSQADDITEARLSRPSLMLKPLENKKSNAQYLFADRSCHFLLDTMAKRGYRKVLCVGTPRLHELIKLRNQEGKGEPMKSLLLDIDFRYAQFYGEDEFCHYNMFNHHFFGGEAGSGVLQAFLSEENGEKTWRKLQTAENSVVEIPMVWSFPYFFEPRILECFPSFTMLDYQVDYDNHPLYKHGKTGRKQSPVRLFTNLTPRDIILPKEEGYRFCKVCERYVWSENKHCTKCNLCPSKDGREWKHCSECQKCVKPSWRHCQSCGRCALRDHPCGNSPGLEGCFNCGSLKHKHRACPVKDKQRTINNKTKGGRILPKQQPKKSNSKRKSGAQRRANKLKKTAE</sequence>
<dbReference type="InterPro" id="IPR041370">
    <property type="entry name" value="Mlase_EEF1AKMT1/ZCCHC4"/>
</dbReference>
<keyword evidence="3" id="KW-0489">Methyltransferase</keyword>
<evidence type="ECO:0000256" key="1">
    <source>
        <dbReference type="ARBA" id="ARBA00004496"/>
    </source>
</evidence>
<evidence type="ECO:0000256" key="3">
    <source>
        <dbReference type="ARBA" id="ARBA00022603"/>
    </source>
</evidence>
<dbReference type="PANTHER" id="PTHR13493">
    <property type="entry name" value="ZINC FINGER CCHC DOMAIN-CONTAINING"/>
    <property type="match status" value="1"/>
</dbReference>
<keyword evidence="5" id="KW-0949">S-adenosyl-L-methionine</keyword>
<keyword evidence="4" id="KW-0808">Transferase</keyword>
<comment type="caution">
    <text evidence="13">The sequence shown here is derived from an EMBL/GenBank/DDBJ whole genome shotgun (WGS) entry which is preliminary data.</text>
</comment>
<evidence type="ECO:0000256" key="9">
    <source>
        <dbReference type="PROSITE-ProRule" id="PRU00965"/>
    </source>
</evidence>
<proteinExistence type="predicted"/>
<dbReference type="GO" id="GO:0005730">
    <property type="term" value="C:nucleolus"/>
    <property type="evidence" value="ECO:0007669"/>
    <property type="project" value="TreeGrafter"/>
</dbReference>
<keyword evidence="14" id="KW-1185">Reference proteome</keyword>
<accession>A0AAN8RDA1</accession>
<dbReference type="PANTHER" id="PTHR13493:SF3">
    <property type="entry name" value="RRNA N6-ADENOSINE-METHYLTRANSFERASE ZCCHC4"/>
    <property type="match status" value="1"/>
</dbReference>
<comment type="subcellular location">
    <subcellularLocation>
        <location evidence="1">Cytoplasm</location>
    </subcellularLocation>
</comment>
<evidence type="ECO:0000313" key="14">
    <source>
        <dbReference type="Proteomes" id="UP001356427"/>
    </source>
</evidence>
<keyword evidence="6" id="KW-0479">Metal-binding</keyword>
<evidence type="ECO:0000256" key="4">
    <source>
        <dbReference type="ARBA" id="ARBA00022679"/>
    </source>
</evidence>
<dbReference type="InterPro" id="IPR010666">
    <property type="entry name" value="Znf_GRF"/>
</dbReference>
<dbReference type="Pfam" id="PF10237">
    <property type="entry name" value="N6-adenineMlase"/>
    <property type="match status" value="1"/>
</dbReference>
<dbReference type="Proteomes" id="UP001356427">
    <property type="component" value="Unassembled WGS sequence"/>
</dbReference>
<evidence type="ECO:0000256" key="2">
    <source>
        <dbReference type="ARBA" id="ARBA00022490"/>
    </source>
</evidence>
<gene>
    <name evidence="13" type="ORF">J4Q44_G00054160</name>
</gene>
<dbReference type="GO" id="GO:0005737">
    <property type="term" value="C:cytoplasm"/>
    <property type="evidence" value="ECO:0007669"/>
    <property type="project" value="UniProtKB-SubCell"/>
</dbReference>
<keyword evidence="7 9" id="KW-0863">Zinc-finger</keyword>
<evidence type="ECO:0000259" key="11">
    <source>
        <dbReference type="PROSITE" id="PS51270"/>
    </source>
</evidence>
<keyword evidence="8" id="KW-0862">Zinc</keyword>
<dbReference type="InterPro" id="IPR017921">
    <property type="entry name" value="Znf_CTCHY"/>
</dbReference>
<feature type="region of interest" description="Disordered" evidence="10">
    <location>
        <begin position="434"/>
        <end position="472"/>
    </location>
</feature>
<dbReference type="AlphaFoldDB" id="A0AAN8RDA1"/>
<evidence type="ECO:0000256" key="6">
    <source>
        <dbReference type="ARBA" id="ARBA00022723"/>
    </source>
</evidence>
<evidence type="ECO:0000256" key="5">
    <source>
        <dbReference type="ARBA" id="ARBA00022691"/>
    </source>
</evidence>
<keyword evidence="2" id="KW-0963">Cytoplasm</keyword>
<dbReference type="InterPro" id="IPR037275">
    <property type="entry name" value="Znf_CTCHY_sf"/>
</dbReference>
<feature type="domain" description="CTCHY-type" evidence="11">
    <location>
        <begin position="340"/>
        <end position="401"/>
    </location>
</feature>
<evidence type="ECO:0000256" key="8">
    <source>
        <dbReference type="ARBA" id="ARBA00022833"/>
    </source>
</evidence>
<dbReference type="EMBL" id="JAGTTL010000004">
    <property type="protein sequence ID" value="KAK6323077.1"/>
    <property type="molecule type" value="Genomic_DNA"/>
</dbReference>
<feature type="compositionally biased region" description="Basic residues" evidence="10">
    <location>
        <begin position="448"/>
        <end position="472"/>
    </location>
</feature>
<dbReference type="InterPro" id="IPR039846">
    <property type="entry name" value="ZCCHC4"/>
</dbReference>
<dbReference type="PROSITE" id="PS51270">
    <property type="entry name" value="ZF_CTCHY"/>
    <property type="match status" value="1"/>
</dbReference>
<dbReference type="SUPFAM" id="SSF161245">
    <property type="entry name" value="Zinc hairpin stack"/>
    <property type="match status" value="1"/>
</dbReference>
<dbReference type="Pfam" id="PF06839">
    <property type="entry name" value="Zn_ribbon_GRF"/>
    <property type="match status" value="1"/>
</dbReference>
<dbReference type="PROSITE" id="PS51999">
    <property type="entry name" value="ZF_GRF"/>
    <property type="match status" value="1"/>
</dbReference>
<evidence type="ECO:0000313" key="13">
    <source>
        <dbReference type="EMBL" id="KAK6323077.1"/>
    </source>
</evidence>